<dbReference type="RefSeq" id="WP_269955209.1">
    <property type="nucleotide sequence ID" value="NZ_JAKMUV010000015.1"/>
</dbReference>
<proteinExistence type="predicted"/>
<dbReference type="SUPFAM" id="SSF103025">
    <property type="entry name" value="Folate-binding domain"/>
    <property type="match status" value="1"/>
</dbReference>
<evidence type="ECO:0000313" key="5">
    <source>
        <dbReference type="Proteomes" id="UP001146505"/>
    </source>
</evidence>
<dbReference type="InterPro" id="IPR006222">
    <property type="entry name" value="GCVT_N"/>
</dbReference>
<dbReference type="EMBL" id="JAKMUV010000015">
    <property type="protein sequence ID" value="MCZ9305734.1"/>
    <property type="molecule type" value="Genomic_DNA"/>
</dbReference>
<dbReference type="PANTHER" id="PTHR22602">
    <property type="entry name" value="TRANSFERASE CAF17, MITOCHONDRIAL-RELATED"/>
    <property type="match status" value="1"/>
</dbReference>
<evidence type="ECO:0000256" key="1">
    <source>
        <dbReference type="ARBA" id="ARBA00022946"/>
    </source>
</evidence>
<dbReference type="GeneID" id="301813771"/>
<dbReference type="GO" id="GO:0016226">
    <property type="term" value="P:iron-sulfur cluster assembly"/>
    <property type="evidence" value="ECO:0007669"/>
    <property type="project" value="TreeGrafter"/>
</dbReference>
<evidence type="ECO:0000256" key="2">
    <source>
        <dbReference type="SAM" id="MobiDB-lite"/>
    </source>
</evidence>
<dbReference type="InterPro" id="IPR045179">
    <property type="entry name" value="YgfZ/GcvT"/>
</dbReference>
<comment type="caution">
    <text evidence="4">The sequence shown here is derived from an EMBL/GenBank/DDBJ whole genome shotgun (WGS) entry which is preliminary data.</text>
</comment>
<dbReference type="AlphaFoldDB" id="A0A9X3RR35"/>
<reference evidence="4" key="1">
    <citation type="submission" date="2022-02" db="EMBL/GenBank/DDBJ databases">
        <title>Corynebacterium sp. from urogenital microbiome.</title>
        <authorList>
            <person name="Cappelli E.A."/>
            <person name="Ribeiro T.G."/>
            <person name="Peixe L."/>
        </authorList>
    </citation>
    <scope>NUCLEOTIDE SEQUENCE</scope>
    <source>
        <strain evidence="4">C9Ua_112</strain>
    </source>
</reference>
<keyword evidence="1" id="KW-0809">Transit peptide</keyword>
<accession>A0A9X3RR35</accession>
<dbReference type="PANTHER" id="PTHR22602:SF0">
    <property type="entry name" value="TRANSFERASE CAF17, MITOCHONDRIAL-RELATED"/>
    <property type="match status" value="1"/>
</dbReference>
<feature type="compositionally biased region" description="Polar residues" evidence="2">
    <location>
        <begin position="20"/>
        <end position="31"/>
    </location>
</feature>
<keyword evidence="5" id="KW-1185">Reference proteome</keyword>
<organism evidence="4 5">
    <name type="scientific">Corynebacterium macclintockiae</name>
    <dbReference type="NCBI Taxonomy" id="2913501"/>
    <lineage>
        <taxon>Bacteria</taxon>
        <taxon>Bacillati</taxon>
        <taxon>Actinomycetota</taxon>
        <taxon>Actinomycetes</taxon>
        <taxon>Mycobacteriales</taxon>
        <taxon>Corynebacteriaceae</taxon>
        <taxon>Corynebacterium</taxon>
    </lineage>
</organism>
<dbReference type="InterPro" id="IPR017703">
    <property type="entry name" value="YgfZ/GCV_T_CS"/>
</dbReference>
<evidence type="ECO:0000313" key="4">
    <source>
        <dbReference type="EMBL" id="MCZ9305734.1"/>
    </source>
</evidence>
<dbReference type="NCBIfam" id="TIGR03317">
    <property type="entry name" value="ygfZ_signature"/>
    <property type="match status" value="1"/>
</dbReference>
<dbReference type="InterPro" id="IPR027266">
    <property type="entry name" value="TrmE/GcvT-like"/>
</dbReference>
<dbReference type="Proteomes" id="UP001146505">
    <property type="component" value="Unassembled WGS sequence"/>
</dbReference>
<evidence type="ECO:0000259" key="3">
    <source>
        <dbReference type="Pfam" id="PF01571"/>
    </source>
</evidence>
<protein>
    <submittedName>
        <fullName evidence="4">Folate-binding protein</fullName>
    </submittedName>
</protein>
<name>A0A9X3RR35_9CORY</name>
<feature type="domain" description="GCVT N-terminal" evidence="3">
    <location>
        <begin position="67"/>
        <end position="271"/>
    </location>
</feature>
<dbReference type="Gene3D" id="3.30.1360.120">
    <property type="entry name" value="Probable tRNA modification gtpase trme, domain 1"/>
    <property type="match status" value="1"/>
</dbReference>
<dbReference type="Pfam" id="PF01571">
    <property type="entry name" value="GCV_T"/>
    <property type="match status" value="1"/>
</dbReference>
<dbReference type="Gene3D" id="2.40.30.160">
    <property type="match status" value="1"/>
</dbReference>
<gene>
    <name evidence="4" type="ORF">L8U58_09395</name>
</gene>
<sequence>MGGVFDLTHSPILDHVPNASALTGSESTEGSEVQGAQEGNQAEPQIGATAWHYGNPLTEQSRINEDKPGLVDFWDRVAIRISGPERRDWLNNLISQKVNAIAPGQATFGLILDVKGHVEHFFGILATNDALILDTPATHADALEDYLRKMVFWSQVTVERLPWARLTVIGTGLVADSSLSLNDATSPAALPDQLKIDIPDDLDLQLWRFGTIGEMQTLDLWVSRDYFVDTWDQLNDVATPAGRMAYDAIRIQARLPILGVDTDERAIPHEVPAFIGRGISGATQLDDVAAGPTEAAVHLNKGCYRGQETVSRVHNLGKSPRVLVLLHLDGSANRLPKVGADLTAGGRAIGRVGSSVHDCDYGPVALALVKRNVVEKVASKNSEVPPLLADGIDVSIDPSDLAAAAGDDSIRPGRAAINRLRGRN</sequence>
<feature type="region of interest" description="Disordered" evidence="2">
    <location>
        <begin position="16"/>
        <end position="40"/>
    </location>
</feature>